<evidence type="ECO:0000256" key="1">
    <source>
        <dbReference type="SAM" id="Phobius"/>
    </source>
</evidence>
<dbReference type="Proteomes" id="UP000230431">
    <property type="component" value="Unassembled WGS sequence"/>
</dbReference>
<proteinExistence type="predicted"/>
<feature type="transmembrane region" description="Helical" evidence="1">
    <location>
        <begin position="29"/>
        <end position="62"/>
    </location>
</feature>
<protein>
    <recommendedName>
        <fullName evidence="4">DUF5673 domain-containing protein</fullName>
    </recommendedName>
</protein>
<comment type="caution">
    <text evidence="2">The sequence shown here is derived from an EMBL/GenBank/DDBJ whole genome shotgun (WGS) entry which is preliminary data.</text>
</comment>
<keyword evidence="1" id="KW-0472">Membrane</keyword>
<name>A0A2H0RI47_9BACT</name>
<gene>
    <name evidence="2" type="ORF">COV08_00875</name>
</gene>
<keyword evidence="1" id="KW-0812">Transmembrane</keyword>
<keyword evidence="1" id="KW-1133">Transmembrane helix</keyword>
<evidence type="ECO:0000313" key="3">
    <source>
        <dbReference type="Proteomes" id="UP000230431"/>
    </source>
</evidence>
<organism evidence="2 3">
    <name type="scientific">Candidatus Vogelbacteria bacterium CG10_big_fil_rev_8_21_14_0_10_49_38</name>
    <dbReference type="NCBI Taxonomy" id="1975043"/>
    <lineage>
        <taxon>Bacteria</taxon>
        <taxon>Candidatus Vogeliibacteriota</taxon>
    </lineage>
</organism>
<dbReference type="AlphaFoldDB" id="A0A2H0RI47"/>
<accession>A0A2H0RI47</accession>
<dbReference type="EMBL" id="PCYK01000005">
    <property type="protein sequence ID" value="PIR46231.1"/>
    <property type="molecule type" value="Genomic_DNA"/>
</dbReference>
<evidence type="ECO:0000313" key="2">
    <source>
        <dbReference type="EMBL" id="PIR46231.1"/>
    </source>
</evidence>
<reference evidence="2 3" key="1">
    <citation type="submission" date="2017-09" db="EMBL/GenBank/DDBJ databases">
        <title>Depth-based differentiation of microbial function through sediment-hosted aquifers and enrichment of novel symbionts in the deep terrestrial subsurface.</title>
        <authorList>
            <person name="Probst A.J."/>
            <person name="Ladd B."/>
            <person name="Jarett J.K."/>
            <person name="Geller-Mcgrath D.E."/>
            <person name="Sieber C.M."/>
            <person name="Emerson J.B."/>
            <person name="Anantharaman K."/>
            <person name="Thomas B.C."/>
            <person name="Malmstrom R."/>
            <person name="Stieglmeier M."/>
            <person name="Klingl A."/>
            <person name="Woyke T."/>
            <person name="Ryan C.M."/>
            <person name="Banfield J.F."/>
        </authorList>
    </citation>
    <scope>NUCLEOTIDE SEQUENCE [LARGE SCALE GENOMIC DNA]</scope>
    <source>
        <strain evidence="2">CG10_big_fil_rev_8_21_14_0_10_49_38</strain>
    </source>
</reference>
<sequence length="167" mass="19279">MENLDQTEQVLEWESYSHQNVERSDDWFWGLGVIAVATVLISLVMGNILLALIIGLAGFLLYRQEREPVDPKVLVKITKQGVRLNNNLYTYEKIRSFWVEDAQTGAGEGNNRPARLILHYRRVFVPNIHIPIIGPNPKAVRELMLKYGEEERHVETFTEQVFDLLGF</sequence>
<evidence type="ECO:0008006" key="4">
    <source>
        <dbReference type="Google" id="ProtNLM"/>
    </source>
</evidence>